<organism evidence="11 12">
    <name type="scientific">Eumeta variegata</name>
    <name type="common">Bagworm moth</name>
    <name type="synonym">Eumeta japonica</name>
    <dbReference type="NCBI Taxonomy" id="151549"/>
    <lineage>
        <taxon>Eukaryota</taxon>
        <taxon>Metazoa</taxon>
        <taxon>Ecdysozoa</taxon>
        <taxon>Arthropoda</taxon>
        <taxon>Hexapoda</taxon>
        <taxon>Insecta</taxon>
        <taxon>Pterygota</taxon>
        <taxon>Neoptera</taxon>
        <taxon>Endopterygota</taxon>
        <taxon>Lepidoptera</taxon>
        <taxon>Glossata</taxon>
        <taxon>Ditrysia</taxon>
        <taxon>Tineoidea</taxon>
        <taxon>Psychidae</taxon>
        <taxon>Oiketicinae</taxon>
        <taxon>Eumeta</taxon>
    </lineage>
</organism>
<dbReference type="Proteomes" id="UP000299102">
    <property type="component" value="Unassembled WGS sequence"/>
</dbReference>
<dbReference type="PANTHER" id="PTHR16515:SF57">
    <property type="entry name" value="ZINC FINGER PROTEIN 154-LIKE"/>
    <property type="match status" value="1"/>
</dbReference>
<feature type="domain" description="C2H2-type" evidence="10">
    <location>
        <begin position="423"/>
        <end position="450"/>
    </location>
</feature>
<evidence type="ECO:0000256" key="6">
    <source>
        <dbReference type="ARBA" id="ARBA00022833"/>
    </source>
</evidence>
<feature type="domain" description="C2H2-type" evidence="10">
    <location>
        <begin position="534"/>
        <end position="561"/>
    </location>
</feature>
<dbReference type="Pfam" id="PF00096">
    <property type="entry name" value="zf-C2H2"/>
    <property type="match status" value="4"/>
</dbReference>
<dbReference type="FunFam" id="3.30.160.60:FF:002287">
    <property type="entry name" value="Uncharacterized protein"/>
    <property type="match status" value="1"/>
</dbReference>
<keyword evidence="7" id="KW-0238">DNA-binding</keyword>
<dbReference type="FunFam" id="3.30.160.60:FF:000614">
    <property type="entry name" value="Zinc finger protein 142"/>
    <property type="match status" value="1"/>
</dbReference>
<dbReference type="AlphaFoldDB" id="A0A4C1WX65"/>
<dbReference type="PROSITE" id="PS50157">
    <property type="entry name" value="ZINC_FINGER_C2H2_2"/>
    <property type="match status" value="11"/>
</dbReference>
<evidence type="ECO:0000256" key="2">
    <source>
        <dbReference type="ARBA" id="ARBA00007746"/>
    </source>
</evidence>
<evidence type="ECO:0000256" key="3">
    <source>
        <dbReference type="ARBA" id="ARBA00022723"/>
    </source>
</evidence>
<dbReference type="InterPro" id="IPR036236">
    <property type="entry name" value="Znf_C2H2_sf"/>
</dbReference>
<keyword evidence="5 9" id="KW-0863">Zinc-finger</keyword>
<accession>A0A4C1WX65</accession>
<dbReference type="InterPro" id="IPR013087">
    <property type="entry name" value="Znf_C2H2_type"/>
</dbReference>
<evidence type="ECO:0000256" key="1">
    <source>
        <dbReference type="ARBA" id="ARBA00004123"/>
    </source>
</evidence>
<evidence type="ECO:0000256" key="8">
    <source>
        <dbReference type="ARBA" id="ARBA00023242"/>
    </source>
</evidence>
<dbReference type="STRING" id="151549.A0A4C1WX65"/>
<dbReference type="GO" id="GO:0003677">
    <property type="term" value="F:DNA binding"/>
    <property type="evidence" value="ECO:0007669"/>
    <property type="project" value="UniProtKB-KW"/>
</dbReference>
<dbReference type="FunFam" id="3.30.160.60:FF:000446">
    <property type="entry name" value="Zinc finger protein"/>
    <property type="match status" value="1"/>
</dbReference>
<gene>
    <name evidence="11" type="primary">Zfp26</name>
    <name evidence="11" type="ORF">EVAR_35917_1</name>
</gene>
<feature type="domain" description="C2H2-type" evidence="10">
    <location>
        <begin position="367"/>
        <end position="394"/>
    </location>
</feature>
<keyword evidence="6" id="KW-0862">Zinc</keyword>
<evidence type="ECO:0000256" key="7">
    <source>
        <dbReference type="ARBA" id="ARBA00023125"/>
    </source>
</evidence>
<keyword evidence="3" id="KW-0479">Metal-binding</keyword>
<evidence type="ECO:0000256" key="5">
    <source>
        <dbReference type="ARBA" id="ARBA00022771"/>
    </source>
</evidence>
<dbReference type="OrthoDB" id="1095242at2759"/>
<comment type="subcellular location">
    <subcellularLocation>
        <location evidence="1">Nucleus</location>
    </subcellularLocation>
</comment>
<sequence length="561" mass="64121">MEEEQLDNVNLKVTGTKILRNPYLCEPSNEQEMLDEKHHYIKSKSHITQTDGSLNIVLPIEFDSTVTVKCEPVDDIPSFVGNISDLPVDRFTKSYVGTADSSDHSIVKCQPVEQSIPKDIFAGGCVTPKLNGTSCIVKEEPKCNDKIPQERSCTDSQPYVGEVRSEDWFPIKLKIKHEQIDIEYDPKSLLSVEQSLLTKEDPADLNIKLNNVATKQKSMIQGNNHNKKYKCNQCIYSTMTQNMLKNHMREHSENNYDTKEDKYKTGGLKTSRSKCGKKGKKLYKCDQCAFTSNKSTNLKSHIRTHTRETPYKCEQCAYSASRLSHLKNHIRKHTGEKPYACDHCGFATSHRSTLVTHLRKHTGEKPHDCKYCDYKTTSLDSLKRHVRKHTGEKPYGCNICAYRASGLNSLKTHMLTHTGVKPFKCDRCEYSATTSGNLKTHMRKHTGTSYKCEYCGYKTTVLNVLKTHIYKHTDEKPYKCEECNYGTTTLSLLNRHMRSHTGGKPHKCDKCEHRASSKTDLKIHMQTHVNEKMHKCSQCEYRTNAFSSLKMHMRSHADEGI</sequence>
<feature type="domain" description="C2H2-type" evidence="10">
    <location>
        <begin position="450"/>
        <end position="477"/>
    </location>
</feature>
<dbReference type="FunFam" id="3.30.160.60:FF:000065">
    <property type="entry name" value="B-cell CLL/lymphoma 6, member B"/>
    <property type="match status" value="1"/>
</dbReference>
<feature type="domain" description="C2H2-type" evidence="10">
    <location>
        <begin position="283"/>
        <end position="310"/>
    </location>
</feature>
<feature type="domain" description="C2H2-type" evidence="10">
    <location>
        <begin position="229"/>
        <end position="256"/>
    </location>
</feature>
<dbReference type="GO" id="GO:0008270">
    <property type="term" value="F:zinc ion binding"/>
    <property type="evidence" value="ECO:0007669"/>
    <property type="project" value="UniProtKB-KW"/>
</dbReference>
<dbReference type="PANTHER" id="PTHR16515">
    <property type="entry name" value="PR DOMAIN ZINC FINGER PROTEIN"/>
    <property type="match status" value="1"/>
</dbReference>
<feature type="domain" description="C2H2-type" evidence="10">
    <location>
        <begin position="311"/>
        <end position="338"/>
    </location>
</feature>
<feature type="domain" description="C2H2-type" evidence="10">
    <location>
        <begin position="478"/>
        <end position="505"/>
    </location>
</feature>
<dbReference type="GO" id="GO:0005634">
    <property type="term" value="C:nucleus"/>
    <property type="evidence" value="ECO:0007669"/>
    <property type="project" value="UniProtKB-SubCell"/>
</dbReference>
<feature type="domain" description="C2H2-type" evidence="10">
    <location>
        <begin position="506"/>
        <end position="533"/>
    </location>
</feature>
<reference evidence="11 12" key="1">
    <citation type="journal article" date="2019" name="Commun. Biol.">
        <title>The bagworm genome reveals a unique fibroin gene that provides high tensile strength.</title>
        <authorList>
            <person name="Kono N."/>
            <person name="Nakamura H."/>
            <person name="Ohtoshi R."/>
            <person name="Tomita M."/>
            <person name="Numata K."/>
            <person name="Arakawa K."/>
        </authorList>
    </citation>
    <scope>NUCLEOTIDE SEQUENCE [LARGE SCALE GENOMIC DNA]</scope>
</reference>
<dbReference type="SUPFAM" id="SSF57667">
    <property type="entry name" value="beta-beta-alpha zinc fingers"/>
    <property type="match status" value="5"/>
</dbReference>
<dbReference type="Gene3D" id="3.30.160.60">
    <property type="entry name" value="Classic Zinc Finger"/>
    <property type="match status" value="11"/>
</dbReference>
<dbReference type="FunFam" id="3.30.160.60:FF:001876">
    <property type="match status" value="1"/>
</dbReference>
<keyword evidence="8" id="KW-0539">Nucleus</keyword>
<evidence type="ECO:0000256" key="4">
    <source>
        <dbReference type="ARBA" id="ARBA00022737"/>
    </source>
</evidence>
<feature type="domain" description="C2H2-type" evidence="10">
    <location>
        <begin position="339"/>
        <end position="366"/>
    </location>
</feature>
<feature type="domain" description="C2H2-type" evidence="10">
    <location>
        <begin position="395"/>
        <end position="422"/>
    </location>
</feature>
<evidence type="ECO:0000256" key="9">
    <source>
        <dbReference type="PROSITE-ProRule" id="PRU00042"/>
    </source>
</evidence>
<dbReference type="FunFam" id="3.30.160.60:FF:000604">
    <property type="entry name" value="Histone H4 transcription factor-like Protein"/>
    <property type="match status" value="1"/>
</dbReference>
<dbReference type="GO" id="GO:0010468">
    <property type="term" value="P:regulation of gene expression"/>
    <property type="evidence" value="ECO:0007669"/>
    <property type="project" value="TreeGrafter"/>
</dbReference>
<comment type="caution">
    <text evidence="11">The sequence shown here is derived from an EMBL/GenBank/DDBJ whole genome shotgun (WGS) entry which is preliminary data.</text>
</comment>
<evidence type="ECO:0000259" key="10">
    <source>
        <dbReference type="PROSITE" id="PS50157"/>
    </source>
</evidence>
<proteinExistence type="inferred from homology"/>
<comment type="similarity">
    <text evidence="2">Belongs to the hunchback C2H2-type zinc-finger protein family.</text>
</comment>
<keyword evidence="4" id="KW-0677">Repeat</keyword>
<protein>
    <submittedName>
        <fullName evidence="11">Zinc finger protein 26</fullName>
    </submittedName>
</protein>
<evidence type="ECO:0000313" key="12">
    <source>
        <dbReference type="Proteomes" id="UP000299102"/>
    </source>
</evidence>
<evidence type="ECO:0000313" key="11">
    <source>
        <dbReference type="EMBL" id="GBP54655.1"/>
    </source>
</evidence>
<dbReference type="FunFam" id="3.30.160.60:FF:000630">
    <property type="entry name" value="Zinc finger protein 180"/>
    <property type="match status" value="2"/>
</dbReference>
<name>A0A4C1WX65_EUMVA</name>
<keyword evidence="12" id="KW-1185">Reference proteome</keyword>
<dbReference type="SMART" id="SM00355">
    <property type="entry name" value="ZnF_C2H2"/>
    <property type="match status" value="11"/>
</dbReference>
<dbReference type="EMBL" id="BGZK01000651">
    <property type="protein sequence ID" value="GBP54655.1"/>
    <property type="molecule type" value="Genomic_DNA"/>
</dbReference>
<dbReference type="InterPro" id="IPR050331">
    <property type="entry name" value="Zinc_finger"/>
</dbReference>
<dbReference type="FunFam" id="3.30.160.60:FF:001774">
    <property type="entry name" value="Myoneurin"/>
    <property type="match status" value="1"/>
</dbReference>